<protein>
    <submittedName>
        <fullName evidence="2">Uncharacterized protein</fullName>
    </submittedName>
</protein>
<evidence type="ECO:0000256" key="1">
    <source>
        <dbReference type="SAM" id="MobiDB-lite"/>
    </source>
</evidence>
<name>W6M8J4_9GAMM</name>
<sequence>MLAAYAEVGQSGGNRAGAGEIVQTIEVTDGKRTVTAKPEPSAGESRSMRAP</sequence>
<reference evidence="2" key="2">
    <citation type="submission" date="2014-03" db="EMBL/GenBank/DDBJ databases">
        <title>Candidatus Competibacter-lineage genomes retrieved from metagenomes reveal functional metabolic diversity.</title>
        <authorList>
            <person name="McIlroy S.J."/>
            <person name="Albertsen M."/>
            <person name="Andresen E.K."/>
            <person name="Saunders A.M."/>
            <person name="Kristiansen R."/>
            <person name="Stokholm-Bjerregaard M."/>
            <person name="Nielsen K.L."/>
            <person name="Nielsen P.H."/>
        </authorList>
    </citation>
    <scope>NUCLEOTIDE SEQUENCE</scope>
    <source>
        <strain evidence="2">Run_A_D11</strain>
    </source>
</reference>
<keyword evidence="3" id="KW-1185">Reference proteome</keyword>
<gene>
    <name evidence="2" type="ORF">BN873_360063</name>
</gene>
<dbReference type="Proteomes" id="UP000035760">
    <property type="component" value="Unassembled WGS sequence"/>
</dbReference>
<dbReference type="EMBL" id="CBTJ020000043">
    <property type="protein sequence ID" value="CDI02969.1"/>
    <property type="molecule type" value="Genomic_DNA"/>
</dbReference>
<organism evidence="2 3">
    <name type="scientific">Candidatus Competibacter denitrificans Run_A_D11</name>
    <dbReference type="NCBI Taxonomy" id="1400863"/>
    <lineage>
        <taxon>Bacteria</taxon>
        <taxon>Pseudomonadati</taxon>
        <taxon>Pseudomonadota</taxon>
        <taxon>Gammaproteobacteria</taxon>
        <taxon>Candidatus Competibacteraceae</taxon>
        <taxon>Candidatus Competibacter</taxon>
    </lineage>
</organism>
<proteinExistence type="predicted"/>
<evidence type="ECO:0000313" key="2">
    <source>
        <dbReference type="EMBL" id="CDI02969.1"/>
    </source>
</evidence>
<dbReference type="AlphaFoldDB" id="W6M8J4"/>
<accession>W6M8J4</accession>
<comment type="caution">
    <text evidence="2">The sequence shown here is derived from an EMBL/GenBank/DDBJ whole genome shotgun (WGS) entry which is preliminary data.</text>
</comment>
<reference evidence="2" key="1">
    <citation type="submission" date="2013-07" db="EMBL/GenBank/DDBJ databases">
        <authorList>
            <person name="McIlroy S."/>
        </authorList>
    </citation>
    <scope>NUCLEOTIDE SEQUENCE [LARGE SCALE GENOMIC DNA]</scope>
    <source>
        <strain evidence="2">Run_A_D11</strain>
    </source>
</reference>
<evidence type="ECO:0000313" key="3">
    <source>
        <dbReference type="Proteomes" id="UP000035760"/>
    </source>
</evidence>
<feature type="region of interest" description="Disordered" evidence="1">
    <location>
        <begin position="1"/>
        <end position="51"/>
    </location>
</feature>